<evidence type="ECO:0000313" key="2">
    <source>
        <dbReference type="EMBL" id="OGK57417.1"/>
    </source>
</evidence>
<sequence length="525" mass="61229">MAIYNRLDLSSVAIRRLCIFGFWLFLLLSYYFVPFFLYSQYRSFSYWDPLWKFNSFGLFQILTWVLNGELFDLNRLPLMTLSVFAGFFAVFVTKNRRMRLFGLLFIFYFIFFLGRVSPFGKAIDLIPGFSEFHLHRFIVMVQFIGIFLAAFWLESGINKIWSYLKKVSLIKIEVPIREILVTVILICSIILFRYLEKPVIEYSKLNREWTAQGNILSQKDEEAYRELSEAIRRSNPGRLYAGRPGNWGRDLKVGDTAIYMALSRDGHKGIGFAPESWSPNSEFDQFFNENDINSYRLYNVTHAVYPDNLTIPKFFKLIGKFGKFYLYRIKTDGWFSAGTSSSLINSNKTHLFNIVHFWMTTDGVKNNEYPQISFGKTENNLGKNYIRMADLNRYYSGNDKTQKRLWEKNPLYDGHDSQASRLVKTGEKALISGYSATFKLTKDCSYCVAVLKQTYHPNWQIKVNEEPVKAYPVFPFYIGIPIQKAGSYKIEAVYRPNSLKIGLLIITVMVTVVYLFRKKLKIKGL</sequence>
<gene>
    <name evidence="2" type="ORF">A3J15_04065</name>
</gene>
<dbReference type="AlphaFoldDB" id="A0A1F7JP69"/>
<feature type="transmembrane region" description="Helical" evidence="1">
    <location>
        <begin position="100"/>
        <end position="120"/>
    </location>
</feature>
<keyword evidence="1" id="KW-1133">Transmembrane helix</keyword>
<feature type="transmembrane region" description="Helical" evidence="1">
    <location>
        <begin position="499"/>
        <end position="516"/>
    </location>
</feature>
<proteinExistence type="predicted"/>
<evidence type="ECO:0000313" key="3">
    <source>
        <dbReference type="Proteomes" id="UP000176376"/>
    </source>
</evidence>
<feature type="transmembrane region" description="Helical" evidence="1">
    <location>
        <begin position="20"/>
        <end position="38"/>
    </location>
</feature>
<comment type="caution">
    <text evidence="2">The sequence shown here is derived from an EMBL/GenBank/DDBJ whole genome shotgun (WGS) entry which is preliminary data.</text>
</comment>
<keyword evidence="1" id="KW-0472">Membrane</keyword>
<dbReference type="Proteomes" id="UP000176376">
    <property type="component" value="Unassembled WGS sequence"/>
</dbReference>
<keyword evidence="1" id="KW-0812">Transmembrane</keyword>
<name>A0A1F7JP69_9BACT</name>
<accession>A0A1F7JP69</accession>
<protein>
    <recommendedName>
        <fullName evidence="4">Membrane protein 6-pyruvoyl-tetrahydropterin synthase-related domain-containing protein</fullName>
    </recommendedName>
</protein>
<reference evidence="2 3" key="1">
    <citation type="journal article" date="2016" name="Nat. Commun.">
        <title>Thousands of microbial genomes shed light on interconnected biogeochemical processes in an aquifer system.</title>
        <authorList>
            <person name="Anantharaman K."/>
            <person name="Brown C.T."/>
            <person name="Hug L.A."/>
            <person name="Sharon I."/>
            <person name="Castelle C.J."/>
            <person name="Probst A.J."/>
            <person name="Thomas B.C."/>
            <person name="Singh A."/>
            <person name="Wilkins M.J."/>
            <person name="Karaoz U."/>
            <person name="Brodie E.L."/>
            <person name="Williams K.H."/>
            <person name="Hubbard S.S."/>
            <person name="Banfield J.F."/>
        </authorList>
    </citation>
    <scope>NUCLEOTIDE SEQUENCE [LARGE SCALE GENOMIC DNA]</scope>
</reference>
<dbReference type="EMBL" id="MGAY01000003">
    <property type="protein sequence ID" value="OGK57417.1"/>
    <property type="molecule type" value="Genomic_DNA"/>
</dbReference>
<evidence type="ECO:0000256" key="1">
    <source>
        <dbReference type="SAM" id="Phobius"/>
    </source>
</evidence>
<feature type="transmembrane region" description="Helical" evidence="1">
    <location>
        <begin position="73"/>
        <end position="93"/>
    </location>
</feature>
<evidence type="ECO:0008006" key="4">
    <source>
        <dbReference type="Google" id="ProtNLM"/>
    </source>
</evidence>
<feature type="transmembrane region" description="Helical" evidence="1">
    <location>
        <begin position="132"/>
        <end position="153"/>
    </location>
</feature>
<organism evidence="2 3">
    <name type="scientific">Candidatus Roizmanbacteria bacterium RIFCSPLOWO2_02_FULL_38_10</name>
    <dbReference type="NCBI Taxonomy" id="1802074"/>
    <lineage>
        <taxon>Bacteria</taxon>
        <taxon>Candidatus Roizmaniibacteriota</taxon>
    </lineage>
</organism>
<feature type="transmembrane region" description="Helical" evidence="1">
    <location>
        <begin position="174"/>
        <end position="195"/>
    </location>
</feature>